<gene>
    <name evidence="2" type="ORF">IWX90DRAFT_493551</name>
</gene>
<evidence type="ECO:0000313" key="3">
    <source>
        <dbReference type="Proteomes" id="UP001456524"/>
    </source>
</evidence>
<evidence type="ECO:0000256" key="1">
    <source>
        <dbReference type="SAM" id="MobiDB-lite"/>
    </source>
</evidence>
<protein>
    <submittedName>
        <fullName evidence="2">Uncharacterized protein</fullName>
    </submittedName>
</protein>
<evidence type="ECO:0000313" key="2">
    <source>
        <dbReference type="EMBL" id="KAK8178137.1"/>
    </source>
</evidence>
<keyword evidence="3" id="KW-1185">Reference proteome</keyword>
<dbReference type="Proteomes" id="UP001456524">
    <property type="component" value="Unassembled WGS sequence"/>
</dbReference>
<feature type="compositionally biased region" description="Basic and acidic residues" evidence="1">
    <location>
        <begin position="10"/>
        <end position="19"/>
    </location>
</feature>
<proteinExistence type="predicted"/>
<reference evidence="2 3" key="1">
    <citation type="journal article" date="2022" name="G3 (Bethesda)">
        <title>Enemy or ally: a genomic approach to elucidate the lifestyle of Phyllosticta citrichinaensis.</title>
        <authorList>
            <person name="Buijs V.A."/>
            <person name="Groenewald J.Z."/>
            <person name="Haridas S."/>
            <person name="LaButti K.M."/>
            <person name="Lipzen A."/>
            <person name="Martin F.M."/>
            <person name="Barry K."/>
            <person name="Grigoriev I.V."/>
            <person name="Crous P.W."/>
            <person name="Seidl M.F."/>
        </authorList>
    </citation>
    <scope>NUCLEOTIDE SEQUENCE [LARGE SCALE GENOMIC DNA]</scope>
    <source>
        <strain evidence="2 3">CBS 129764</strain>
    </source>
</reference>
<comment type="caution">
    <text evidence="2">The sequence shown here is derived from an EMBL/GenBank/DDBJ whole genome shotgun (WGS) entry which is preliminary data.</text>
</comment>
<dbReference type="EMBL" id="JBBWUH010000001">
    <property type="protein sequence ID" value="KAK8178137.1"/>
    <property type="molecule type" value="Genomic_DNA"/>
</dbReference>
<name>A0ABR1Y952_9PEZI</name>
<sequence length="356" mass="39835">MDPQPVVPVEKGKGKRASDAPDGPAQAKKPKADHSISDESNDGLIKQSDIFCSPVPIWSPRDKHGDPQQPRTWHYIPEWSRDDMNQLPKDVILSNIVAWMVWNSNVYTPFELAKYWPLDFRTKHNQAVLASGRLPRGRSQIFNCDWTKLPVWKHGAVVMTRVHSNPCWADPGYSHDDPVIITTVWPDASFICKFEDNIVGLFSYAQKKQALSVSVTSDLPKLDNDTLFVTVVSPIITPNPELLACFPNNGRFLNEIKRSDMQNLDKSSAVLCENIGSKFGAADVLILPYDQDLDSGQVSANRFNVCMHRRKKKVVFGGLFDVSTDGYDGGKVSVYAPLEEDRATPQAVIYVHKVEG</sequence>
<accession>A0ABR1Y952</accession>
<organism evidence="2 3">
    <name type="scientific">Phyllosticta citrichinensis</name>
    <dbReference type="NCBI Taxonomy" id="1130410"/>
    <lineage>
        <taxon>Eukaryota</taxon>
        <taxon>Fungi</taxon>
        <taxon>Dikarya</taxon>
        <taxon>Ascomycota</taxon>
        <taxon>Pezizomycotina</taxon>
        <taxon>Dothideomycetes</taxon>
        <taxon>Dothideomycetes incertae sedis</taxon>
        <taxon>Botryosphaeriales</taxon>
        <taxon>Phyllostictaceae</taxon>
        <taxon>Phyllosticta</taxon>
    </lineage>
</organism>
<feature type="region of interest" description="Disordered" evidence="1">
    <location>
        <begin position="1"/>
        <end position="43"/>
    </location>
</feature>